<evidence type="ECO:0000259" key="4">
    <source>
        <dbReference type="Pfam" id="PF01420"/>
    </source>
</evidence>
<evidence type="ECO:0000313" key="6">
    <source>
        <dbReference type="Proteomes" id="UP000246004"/>
    </source>
</evidence>
<comment type="similarity">
    <text evidence="1">Belongs to the type-I restriction system S methylase family.</text>
</comment>
<keyword evidence="3" id="KW-0238">DNA-binding</keyword>
<organism evidence="5 6">
    <name type="scientific">Methanosphaera cuniculi</name>
    <dbReference type="NCBI Taxonomy" id="1077256"/>
    <lineage>
        <taxon>Archaea</taxon>
        <taxon>Methanobacteriati</taxon>
        <taxon>Methanobacteriota</taxon>
        <taxon>Methanomada group</taxon>
        <taxon>Methanobacteria</taxon>
        <taxon>Methanobacteriales</taxon>
        <taxon>Methanobacteriaceae</taxon>
        <taxon>Methanosphaera</taxon>
    </lineage>
</organism>
<dbReference type="Gene3D" id="3.90.220.20">
    <property type="entry name" value="DNA methylase specificity domains"/>
    <property type="match status" value="1"/>
</dbReference>
<sequence>MKNLFVHEDEKSFLRFKRYDDILQRVSLSEILEESKIKSKDDINKRISVKLNLKGVVKRIPNTNEIEGATTQYLRKKGQFIYGKQNLYKGAFGIVPSNLDGYLSSSDIPSFDFIKLIDEMWLFYYLSDKDYYTKLERLSTGTGSKRISPEDFLKIKINIPSIEEQKEISNMLKFFDHKIENIKKQIFLFSKFKKGLLQRMFC</sequence>
<dbReference type="PANTHER" id="PTHR30408:SF12">
    <property type="entry name" value="TYPE I RESTRICTION ENZYME MJAVIII SPECIFICITY SUBUNIT"/>
    <property type="match status" value="1"/>
</dbReference>
<accession>A0A2V2BVM8</accession>
<feature type="domain" description="Type I restriction modification DNA specificity" evidence="4">
    <location>
        <begin position="61"/>
        <end position="185"/>
    </location>
</feature>
<dbReference type="GO" id="GO:0003677">
    <property type="term" value="F:DNA binding"/>
    <property type="evidence" value="ECO:0007669"/>
    <property type="project" value="UniProtKB-KW"/>
</dbReference>
<name>A0A2V2BVM8_9EURY</name>
<evidence type="ECO:0000256" key="1">
    <source>
        <dbReference type="ARBA" id="ARBA00010923"/>
    </source>
</evidence>
<protein>
    <submittedName>
        <fullName evidence="5">EcoKI restriction-modification system protein HsdS</fullName>
    </submittedName>
</protein>
<keyword evidence="2" id="KW-0680">Restriction system</keyword>
<dbReference type="Pfam" id="PF01420">
    <property type="entry name" value="Methylase_S"/>
    <property type="match status" value="1"/>
</dbReference>
<evidence type="ECO:0000313" key="5">
    <source>
        <dbReference type="EMBL" id="PWL08007.1"/>
    </source>
</evidence>
<dbReference type="PANTHER" id="PTHR30408">
    <property type="entry name" value="TYPE-1 RESTRICTION ENZYME ECOKI SPECIFICITY PROTEIN"/>
    <property type="match status" value="1"/>
</dbReference>
<dbReference type="GO" id="GO:0009307">
    <property type="term" value="P:DNA restriction-modification system"/>
    <property type="evidence" value="ECO:0007669"/>
    <property type="project" value="UniProtKB-KW"/>
</dbReference>
<dbReference type="SUPFAM" id="SSF116734">
    <property type="entry name" value="DNA methylase specificity domain"/>
    <property type="match status" value="1"/>
</dbReference>
<dbReference type="EMBL" id="LWMS01000035">
    <property type="protein sequence ID" value="PWL08007.1"/>
    <property type="molecule type" value="Genomic_DNA"/>
</dbReference>
<gene>
    <name evidence="5" type="ORF">MSCUN_11070</name>
</gene>
<evidence type="ECO:0000256" key="3">
    <source>
        <dbReference type="ARBA" id="ARBA00023125"/>
    </source>
</evidence>
<comment type="caution">
    <text evidence="5">The sequence shown here is derived from an EMBL/GenBank/DDBJ whole genome shotgun (WGS) entry which is preliminary data.</text>
</comment>
<dbReference type="InterPro" id="IPR044946">
    <property type="entry name" value="Restrct_endonuc_typeI_TRD_sf"/>
</dbReference>
<dbReference type="AlphaFoldDB" id="A0A2V2BVM8"/>
<reference evidence="5 6" key="1">
    <citation type="submission" date="2016-04" db="EMBL/GenBank/DDBJ databases">
        <title>Genome sequence of Methanosphaera cuniculi DSM 4103.</title>
        <authorList>
            <person name="Poehlein A."/>
            <person name="Seedorf H."/>
            <person name="Daniel R."/>
        </authorList>
    </citation>
    <scope>NUCLEOTIDE SEQUENCE [LARGE SCALE GENOMIC DNA]</scope>
    <source>
        <strain evidence="5 6">DSM 4103</strain>
    </source>
</reference>
<dbReference type="InterPro" id="IPR052021">
    <property type="entry name" value="Type-I_RS_S_subunit"/>
</dbReference>
<dbReference type="InterPro" id="IPR000055">
    <property type="entry name" value="Restrct_endonuc_typeI_TRD"/>
</dbReference>
<dbReference type="Proteomes" id="UP000246004">
    <property type="component" value="Unassembled WGS sequence"/>
</dbReference>
<evidence type="ECO:0000256" key="2">
    <source>
        <dbReference type="ARBA" id="ARBA00022747"/>
    </source>
</evidence>
<proteinExistence type="inferred from homology"/>